<reference evidence="1" key="2">
    <citation type="submission" date="2025-08" db="UniProtKB">
        <authorList>
            <consortium name="Ensembl"/>
        </authorList>
    </citation>
    <scope>IDENTIFICATION</scope>
</reference>
<evidence type="ECO:0000313" key="1">
    <source>
        <dbReference type="Ensembl" id="ENSCINP00000000019.3"/>
    </source>
</evidence>
<keyword evidence="2" id="KW-1185">Reference proteome</keyword>
<dbReference type="PANTHER" id="PTHR45913">
    <property type="entry name" value="EPM2A-INTERACTING PROTEIN 1"/>
    <property type="match status" value="1"/>
</dbReference>
<reference evidence="2" key="1">
    <citation type="journal article" date="2002" name="Science">
        <title>The draft genome of Ciona intestinalis: insights into chordate and vertebrate origins.</title>
        <authorList>
            <person name="Dehal P."/>
            <person name="Satou Y."/>
            <person name="Campbell R.K."/>
            <person name="Chapman J."/>
            <person name="Degnan B."/>
            <person name="De Tomaso A."/>
            <person name="Davidson B."/>
            <person name="Di Gregorio A."/>
            <person name="Gelpke M."/>
            <person name="Goodstein D.M."/>
            <person name="Harafuji N."/>
            <person name="Hastings K.E."/>
            <person name="Ho I."/>
            <person name="Hotta K."/>
            <person name="Huang W."/>
            <person name="Kawashima T."/>
            <person name="Lemaire P."/>
            <person name="Martinez D."/>
            <person name="Meinertzhagen I.A."/>
            <person name="Necula S."/>
            <person name="Nonaka M."/>
            <person name="Putnam N."/>
            <person name="Rash S."/>
            <person name="Saiga H."/>
            <person name="Satake M."/>
            <person name="Terry A."/>
            <person name="Yamada L."/>
            <person name="Wang H.G."/>
            <person name="Awazu S."/>
            <person name="Azumi K."/>
            <person name="Boore J."/>
            <person name="Branno M."/>
            <person name="Chin-Bow S."/>
            <person name="DeSantis R."/>
            <person name="Doyle S."/>
            <person name="Francino P."/>
            <person name="Keys D.N."/>
            <person name="Haga S."/>
            <person name="Hayashi H."/>
            <person name="Hino K."/>
            <person name="Imai K.S."/>
            <person name="Inaba K."/>
            <person name="Kano S."/>
            <person name="Kobayashi K."/>
            <person name="Kobayashi M."/>
            <person name="Lee B.I."/>
            <person name="Makabe K.W."/>
            <person name="Manohar C."/>
            <person name="Matassi G."/>
            <person name="Medina M."/>
            <person name="Mochizuki Y."/>
            <person name="Mount S."/>
            <person name="Morishita T."/>
            <person name="Miura S."/>
            <person name="Nakayama A."/>
            <person name="Nishizaka S."/>
            <person name="Nomoto H."/>
            <person name="Ohta F."/>
            <person name="Oishi K."/>
            <person name="Rigoutsos I."/>
            <person name="Sano M."/>
            <person name="Sasaki A."/>
            <person name="Sasakura Y."/>
            <person name="Shoguchi E."/>
            <person name="Shin-i T."/>
            <person name="Spagnuolo A."/>
            <person name="Stainier D."/>
            <person name="Suzuki M.M."/>
            <person name="Tassy O."/>
            <person name="Takatori N."/>
            <person name="Tokuoka M."/>
            <person name="Yagi K."/>
            <person name="Yoshizaki F."/>
            <person name="Wada S."/>
            <person name="Zhang C."/>
            <person name="Hyatt P.D."/>
            <person name="Larimer F."/>
            <person name="Detter C."/>
            <person name="Doggett N."/>
            <person name="Glavina T."/>
            <person name="Hawkins T."/>
            <person name="Richardson P."/>
            <person name="Lucas S."/>
            <person name="Kohara Y."/>
            <person name="Levine M."/>
            <person name="Satoh N."/>
            <person name="Rokhsar D.S."/>
        </authorList>
    </citation>
    <scope>NUCLEOTIDE SEQUENCE [LARGE SCALE GENOMIC DNA]</scope>
</reference>
<dbReference type="AlphaFoldDB" id="F6WI06"/>
<dbReference type="Ensembl" id="ENSCINT00000000019.3">
    <property type="protein sequence ID" value="ENSCINP00000000019.3"/>
    <property type="gene ID" value="ENSCING00000000013.3"/>
</dbReference>
<dbReference type="Proteomes" id="UP000008144">
    <property type="component" value="Unassembled WGS sequence"/>
</dbReference>
<protein>
    <recommendedName>
        <fullName evidence="3">Zinc finger protein</fullName>
    </recommendedName>
</protein>
<organism evidence="1 2">
    <name type="scientific">Ciona intestinalis</name>
    <name type="common">Transparent sea squirt</name>
    <name type="synonym">Ascidia intestinalis</name>
    <dbReference type="NCBI Taxonomy" id="7719"/>
    <lineage>
        <taxon>Eukaryota</taxon>
        <taxon>Metazoa</taxon>
        <taxon>Chordata</taxon>
        <taxon>Tunicata</taxon>
        <taxon>Ascidiacea</taxon>
        <taxon>Phlebobranchia</taxon>
        <taxon>Cionidae</taxon>
        <taxon>Ciona</taxon>
    </lineage>
</organism>
<name>F6WI06_CIOIN</name>
<dbReference type="PANTHER" id="PTHR45913:SF19">
    <property type="entry name" value="LOW QUALITY PROTEIN: ZINC FINGER BED DOMAIN-CONTAINING PROTEIN 5-LIKE"/>
    <property type="match status" value="1"/>
</dbReference>
<dbReference type="GeneTree" id="ENSGT00940000160436"/>
<proteinExistence type="predicted"/>
<reference evidence="1" key="3">
    <citation type="submission" date="2025-09" db="UniProtKB">
        <authorList>
            <consortium name="Ensembl"/>
        </authorList>
    </citation>
    <scope>IDENTIFICATION</scope>
</reference>
<sequence>IYYKYTSESGILYNHKISIIILASTIESVIMDDLMSVMRNNQAEMDRGSSSAKKRRRNYDESYLKFGFTYVEKDGCQHPKCVICLKVLSVESMLPSKLKRHLMSTHSSLSDKPREFFARKLAGFQRQAASISTAFTIPSKVQLASFKVAYRIARAKKPHTIAENLILPAAIDMVSIMIGEPASKSLQKIPLSNNTIARRIDKIALDVNDQLMSAIRGKVFALQLDEATDSNKDAHLICYVRFIGDDNVPVEDLFFCRPITESCRAANLFEIVNNFIESNGIEWKMKKNTNK</sequence>
<evidence type="ECO:0008006" key="3">
    <source>
        <dbReference type="Google" id="ProtNLM"/>
    </source>
</evidence>
<evidence type="ECO:0000313" key="2">
    <source>
        <dbReference type="Proteomes" id="UP000008144"/>
    </source>
</evidence>
<dbReference type="HOGENOM" id="CLU_068737_0_0_1"/>
<accession>F6WI06</accession>